<dbReference type="PANTHER" id="PTHR43065">
    <property type="entry name" value="SENSOR HISTIDINE KINASE"/>
    <property type="match status" value="1"/>
</dbReference>
<evidence type="ECO:0000256" key="3">
    <source>
        <dbReference type="ARBA" id="ARBA00022553"/>
    </source>
</evidence>
<dbReference type="Gene3D" id="3.30.565.10">
    <property type="entry name" value="Histidine kinase-like ATPase, C-terminal domain"/>
    <property type="match status" value="1"/>
</dbReference>
<dbReference type="InterPro" id="IPR029016">
    <property type="entry name" value="GAF-like_dom_sf"/>
</dbReference>
<reference evidence="8" key="1">
    <citation type="journal article" date="2015" name="ISME J.">
        <title>Draft Genome Sequence of Streptomyces incarnatus NRRL8089, which Produces the Nucleoside Antibiotic Sinefungin.</title>
        <authorList>
            <person name="Oshima K."/>
            <person name="Hattori M."/>
            <person name="Shimizu H."/>
            <person name="Fukuda K."/>
            <person name="Nemoto M."/>
            <person name="Inagaki K."/>
            <person name="Tamura T."/>
        </authorList>
    </citation>
    <scope>NUCLEOTIDE SEQUENCE</scope>
    <source>
        <strain evidence="8">FACHB-1375</strain>
    </source>
</reference>
<keyword evidence="4" id="KW-0808">Transferase</keyword>
<dbReference type="SUPFAM" id="SSF55874">
    <property type="entry name" value="ATPase domain of HSP90 chaperone/DNA topoisomerase II/histidine kinase"/>
    <property type="match status" value="1"/>
</dbReference>
<feature type="coiled-coil region" evidence="6">
    <location>
        <begin position="449"/>
        <end position="479"/>
    </location>
</feature>
<name>A0A926ZGC7_9CYAN</name>
<evidence type="ECO:0000259" key="7">
    <source>
        <dbReference type="PROSITE" id="PS50109"/>
    </source>
</evidence>
<dbReference type="SMART" id="SM00065">
    <property type="entry name" value="GAF"/>
    <property type="match status" value="2"/>
</dbReference>
<dbReference type="InterPro" id="IPR036097">
    <property type="entry name" value="HisK_dim/P_sf"/>
</dbReference>
<feature type="domain" description="Histidine kinase" evidence="7">
    <location>
        <begin position="488"/>
        <end position="745"/>
    </location>
</feature>
<evidence type="ECO:0000256" key="4">
    <source>
        <dbReference type="ARBA" id="ARBA00022777"/>
    </source>
</evidence>
<dbReference type="EC" id="2.7.13.3" evidence="2"/>
<evidence type="ECO:0000256" key="1">
    <source>
        <dbReference type="ARBA" id="ARBA00000085"/>
    </source>
</evidence>
<organism evidence="8 9">
    <name type="scientific">Aerosakkonema funiforme FACHB-1375</name>
    <dbReference type="NCBI Taxonomy" id="2949571"/>
    <lineage>
        <taxon>Bacteria</taxon>
        <taxon>Bacillati</taxon>
        <taxon>Cyanobacteriota</taxon>
        <taxon>Cyanophyceae</taxon>
        <taxon>Oscillatoriophycideae</taxon>
        <taxon>Aerosakkonematales</taxon>
        <taxon>Aerosakkonemataceae</taxon>
        <taxon>Aerosakkonema</taxon>
    </lineage>
</organism>
<dbReference type="Pfam" id="PF02518">
    <property type="entry name" value="HATPase_c"/>
    <property type="match status" value="1"/>
</dbReference>
<dbReference type="InterPro" id="IPR036890">
    <property type="entry name" value="HATPase_C_sf"/>
</dbReference>
<evidence type="ECO:0000313" key="9">
    <source>
        <dbReference type="Proteomes" id="UP000641646"/>
    </source>
</evidence>
<comment type="caution">
    <text evidence="8">The sequence shown here is derived from an EMBL/GenBank/DDBJ whole genome shotgun (WGS) entry which is preliminary data.</text>
</comment>
<dbReference type="Proteomes" id="UP000641646">
    <property type="component" value="Unassembled WGS sequence"/>
</dbReference>
<dbReference type="RefSeq" id="WP_190464629.1">
    <property type="nucleotide sequence ID" value="NZ_JACJPW010000026.1"/>
</dbReference>
<dbReference type="InterPro" id="IPR004358">
    <property type="entry name" value="Sig_transdc_His_kin-like_C"/>
</dbReference>
<dbReference type="Pfam" id="PF13185">
    <property type="entry name" value="GAF_2"/>
    <property type="match status" value="1"/>
</dbReference>
<evidence type="ECO:0000256" key="2">
    <source>
        <dbReference type="ARBA" id="ARBA00012438"/>
    </source>
</evidence>
<gene>
    <name evidence="8" type="ORF">H6G03_12000</name>
</gene>
<keyword evidence="6" id="KW-0175">Coiled coil</keyword>
<dbReference type="SMART" id="SM00387">
    <property type="entry name" value="HATPase_c"/>
    <property type="match status" value="1"/>
</dbReference>
<accession>A0A926ZGC7</accession>
<evidence type="ECO:0000256" key="6">
    <source>
        <dbReference type="SAM" id="Coils"/>
    </source>
</evidence>
<sequence length="775" mass="86025">MIKVNFKKVLSRKEILPVINGIVKAIESSLVIQDAEGNILVGVASEKKLLGKYPVELSGETIGWVSGSEKAAAVAALISYVANKELEKKNLANELIERYREITFLYEISQKISATLDLKEVAKLVIDEARELIQATSGSLMLLNTSTDRLEAIAAFNQECQSKSTLNLGDGIVGNVVMTGRGEIVNDVLSDPRFVPTQEQVSSLICVPLKTKDKVIGAIEISSNTPVAYTAADLKLLTMLASQAGAAIENALLHEHQLQESRREALLFRLACQIRQSLNLDKILETAVNEIRSLLQIDRCQFIWYRPEKEKLIHPNFADTSRMLDASDNWEIFKEAKNPELPSLVGYYSAADIGCFTQQLLNMEMVWADDVRTIADPVMREFFVEREFVSLFALPIQTRSGAIGAICCGTNTEVRSWSECEVELLQAVATQLAIALDQAELYHQAATAASDAQTQAQQLQQTLHELQQTQAQLIQSEKMSSLGQLVAGVAHEINNPVNFIYGNLSYASQYSQNLLTLVQLYGKHYPEPVPEIQAEMEAIELDFLVEDLPKILSSMHVGVERIRQIVLSLRNFSRLDQAETKPVNIHEGIDSTLMILHHQLKATAENCAIQVIKEYGELPLVECYPGQINQVFMNILSNAIDALEVQRSLRNTGENSATPCIWIRTEALENNRIAIRIRDNGPGMTEEVIKRLFDPFFTTKAVGKGTGLGLSISYQIVLEKHSGILKCFSQPGQGAEFLIEIPIQAIASSRPDRKNQRIVDFPPNSPAYFQQAQCG</sequence>
<dbReference type="PRINTS" id="PR00344">
    <property type="entry name" value="BCTRLSENSOR"/>
</dbReference>
<dbReference type="InterPro" id="IPR003661">
    <property type="entry name" value="HisK_dim/P_dom"/>
</dbReference>
<dbReference type="InterPro" id="IPR003018">
    <property type="entry name" value="GAF"/>
</dbReference>
<keyword evidence="5" id="KW-0902">Two-component regulatory system</keyword>
<dbReference type="Gene3D" id="3.30.450.40">
    <property type="match status" value="2"/>
</dbReference>
<dbReference type="SMART" id="SM00388">
    <property type="entry name" value="HisKA"/>
    <property type="match status" value="1"/>
</dbReference>
<protein>
    <recommendedName>
        <fullName evidence="2">histidine kinase</fullName>
        <ecNumber evidence="2">2.7.13.3</ecNumber>
    </recommendedName>
</protein>
<keyword evidence="3" id="KW-0597">Phosphoprotein</keyword>
<dbReference type="CDD" id="cd00082">
    <property type="entry name" value="HisKA"/>
    <property type="match status" value="1"/>
</dbReference>
<dbReference type="GO" id="GO:0000155">
    <property type="term" value="F:phosphorelay sensor kinase activity"/>
    <property type="evidence" value="ECO:0007669"/>
    <property type="project" value="InterPro"/>
</dbReference>
<dbReference type="AlphaFoldDB" id="A0A926ZGC7"/>
<comment type="catalytic activity">
    <reaction evidence="1">
        <text>ATP + protein L-histidine = ADP + protein N-phospho-L-histidine.</text>
        <dbReference type="EC" id="2.7.13.3"/>
    </reaction>
</comment>
<dbReference type="Pfam" id="PF01590">
    <property type="entry name" value="GAF"/>
    <property type="match status" value="1"/>
</dbReference>
<dbReference type="PROSITE" id="PS50109">
    <property type="entry name" value="HIS_KIN"/>
    <property type="match status" value="1"/>
</dbReference>
<evidence type="ECO:0000313" key="8">
    <source>
        <dbReference type="EMBL" id="MBD2181820.1"/>
    </source>
</evidence>
<keyword evidence="9" id="KW-1185">Reference proteome</keyword>
<evidence type="ECO:0000256" key="5">
    <source>
        <dbReference type="ARBA" id="ARBA00023012"/>
    </source>
</evidence>
<proteinExistence type="predicted"/>
<dbReference type="InterPro" id="IPR005467">
    <property type="entry name" value="His_kinase_dom"/>
</dbReference>
<keyword evidence="4" id="KW-0418">Kinase</keyword>
<dbReference type="SUPFAM" id="SSF55781">
    <property type="entry name" value="GAF domain-like"/>
    <property type="match status" value="2"/>
</dbReference>
<dbReference type="PANTHER" id="PTHR43065:SF50">
    <property type="entry name" value="HISTIDINE KINASE"/>
    <property type="match status" value="1"/>
</dbReference>
<dbReference type="SUPFAM" id="SSF47384">
    <property type="entry name" value="Homodimeric domain of signal transducing histidine kinase"/>
    <property type="match status" value="1"/>
</dbReference>
<dbReference type="Gene3D" id="1.10.287.130">
    <property type="match status" value="1"/>
</dbReference>
<dbReference type="InterPro" id="IPR003594">
    <property type="entry name" value="HATPase_dom"/>
</dbReference>
<reference evidence="8" key="2">
    <citation type="submission" date="2020-08" db="EMBL/GenBank/DDBJ databases">
        <authorList>
            <person name="Chen M."/>
            <person name="Teng W."/>
            <person name="Zhao L."/>
            <person name="Hu C."/>
            <person name="Zhou Y."/>
            <person name="Han B."/>
            <person name="Song L."/>
            <person name="Shu W."/>
        </authorList>
    </citation>
    <scope>NUCLEOTIDE SEQUENCE</scope>
    <source>
        <strain evidence="8">FACHB-1375</strain>
    </source>
</reference>
<dbReference type="EMBL" id="JACJPW010000026">
    <property type="protein sequence ID" value="MBD2181820.1"/>
    <property type="molecule type" value="Genomic_DNA"/>
</dbReference>